<comment type="caution">
    <text evidence="1">The sequence shown here is derived from an EMBL/GenBank/DDBJ whole genome shotgun (WGS) entry which is preliminary data.</text>
</comment>
<dbReference type="Proteomes" id="UP001055172">
    <property type="component" value="Unassembled WGS sequence"/>
</dbReference>
<accession>A0AA37GZ29</accession>
<evidence type="ECO:0000313" key="1">
    <source>
        <dbReference type="EMBL" id="GJC89494.1"/>
    </source>
</evidence>
<evidence type="ECO:0000313" key="2">
    <source>
        <dbReference type="Proteomes" id="UP001055172"/>
    </source>
</evidence>
<dbReference type="PANTHER" id="PTHR40788">
    <property type="entry name" value="CLR5 DOMAIN-CONTAINING PROTEIN-RELATED"/>
    <property type="match status" value="1"/>
</dbReference>
<sequence length="393" mass="44943">MQQPSNADVVKDLYGDLARKYTVHGPNVEEYWRSFSREQRIRCVKAGAKNGDVLKDPTDHALGNVYKLIPEWNLRDLTEPGSDHFLNLLRHRSLKDPYEQYHSGPKDGPGDLEFIEEMMRTENLRMTVTYENCWSFFAGMEEYGKSYKVLYPSALADIDSYIGTGAVIPQETGELVLMRQQHLLQIFNIIVEDILDEGSTARDSKPRPKNSENATAEAFSKLQIRNAPVPLSLPDLIAYARDQKASLEDYLELLSSEPVVLAHDVNHWFFSRPELVPDEKGRTLPQHTDKYISGSVLDAVHSAVKGAALWAYIDRLLERFGDIGADKVYRNIILQELSNICHFEFSRTQSLLKRHVAKTSKLFKRMSNAYDASKRRTSYCHLLLLRLFADFPT</sequence>
<proteinExistence type="predicted"/>
<reference evidence="1 2" key="1">
    <citation type="submission" date="2021-07" db="EMBL/GenBank/DDBJ databases">
        <title>Genome data of Colletotrichum spaethianum.</title>
        <authorList>
            <person name="Utami Y.D."/>
            <person name="Hiruma K."/>
        </authorList>
    </citation>
    <scope>NUCLEOTIDE SEQUENCE [LARGE SCALE GENOMIC DNA]</scope>
    <source>
        <strain evidence="1 2">MAFF 242679</strain>
    </source>
</reference>
<dbReference type="AlphaFoldDB" id="A0AA37GZ29"/>
<dbReference type="EMBL" id="BPPX01000042">
    <property type="protein sequence ID" value="GJC89494.1"/>
    <property type="molecule type" value="Genomic_DNA"/>
</dbReference>
<keyword evidence="2" id="KW-1185">Reference proteome</keyword>
<dbReference type="PANTHER" id="PTHR40788:SF1">
    <property type="entry name" value="IPA PROTEIN"/>
    <property type="match status" value="1"/>
</dbReference>
<protein>
    <submittedName>
        <fullName evidence="1">Uncharacterized protein</fullName>
    </submittedName>
</protein>
<organism evidence="1 2">
    <name type="scientific">Colletotrichum liriopes</name>
    <dbReference type="NCBI Taxonomy" id="708192"/>
    <lineage>
        <taxon>Eukaryota</taxon>
        <taxon>Fungi</taxon>
        <taxon>Dikarya</taxon>
        <taxon>Ascomycota</taxon>
        <taxon>Pezizomycotina</taxon>
        <taxon>Sordariomycetes</taxon>
        <taxon>Hypocreomycetidae</taxon>
        <taxon>Glomerellales</taxon>
        <taxon>Glomerellaceae</taxon>
        <taxon>Colletotrichum</taxon>
        <taxon>Colletotrichum spaethianum species complex</taxon>
    </lineage>
</organism>
<name>A0AA37GZ29_9PEZI</name>
<gene>
    <name evidence="1" type="ORF">ColLi_12332</name>
</gene>